<dbReference type="CDD" id="cd08474">
    <property type="entry name" value="PBP2_CrgA_like_5"/>
    <property type="match status" value="1"/>
</dbReference>
<dbReference type="InterPro" id="IPR036388">
    <property type="entry name" value="WH-like_DNA-bd_sf"/>
</dbReference>
<proteinExistence type="inferred from homology"/>
<comment type="similarity">
    <text evidence="1">Belongs to the LysR transcriptional regulatory family.</text>
</comment>
<dbReference type="InterPro" id="IPR005119">
    <property type="entry name" value="LysR_subst-bd"/>
</dbReference>
<protein>
    <submittedName>
        <fullName evidence="6">LysR family transcriptional regulator</fullName>
    </submittedName>
</protein>
<dbReference type="PRINTS" id="PR00039">
    <property type="entry name" value="HTHLYSR"/>
</dbReference>
<dbReference type="GO" id="GO:0006351">
    <property type="term" value="P:DNA-templated transcription"/>
    <property type="evidence" value="ECO:0007669"/>
    <property type="project" value="TreeGrafter"/>
</dbReference>
<evidence type="ECO:0000313" key="7">
    <source>
        <dbReference type="Proteomes" id="UP000238348"/>
    </source>
</evidence>
<dbReference type="Gene3D" id="1.10.10.10">
    <property type="entry name" value="Winged helix-like DNA-binding domain superfamily/Winged helix DNA-binding domain"/>
    <property type="match status" value="1"/>
</dbReference>
<dbReference type="PANTHER" id="PTHR30537">
    <property type="entry name" value="HTH-TYPE TRANSCRIPTIONAL REGULATOR"/>
    <property type="match status" value="1"/>
</dbReference>
<sequence length="300" mass="33000">MELAGLTTLLAVAEKRSFTAAAASLRVTPSAVSQTIRALEERVGVRLVQRTTRSVGLTEAGERFVARLRPALADVQGAFDSVAELRDGPAGTLRLNLPRMAFGRLIEPHLPAFLAAYPRIQVDLVLQDSLADIVATGCDAGIRIGETVERDMIAVRIGKDEESAIVGAPEYFAARGVPRRPRDLAGHECIKYRRSSGEIYRWELTERGRDIEVTVEGRLTANDGEVMVRLARAGLGLANVLVSFVEDDLATGRLVRVLASYCPPFPGLFLYYPSRVQLAPKLQAFLDFMRARTMRRPARR</sequence>
<dbReference type="InterPro" id="IPR036390">
    <property type="entry name" value="WH_DNA-bd_sf"/>
</dbReference>
<dbReference type="InterPro" id="IPR000847">
    <property type="entry name" value="LysR_HTH_N"/>
</dbReference>
<keyword evidence="4" id="KW-0804">Transcription</keyword>
<dbReference type="SUPFAM" id="SSF46785">
    <property type="entry name" value="Winged helix' DNA-binding domain"/>
    <property type="match status" value="1"/>
</dbReference>
<evidence type="ECO:0000256" key="3">
    <source>
        <dbReference type="ARBA" id="ARBA00023125"/>
    </source>
</evidence>
<keyword evidence="3" id="KW-0238">DNA-binding</keyword>
<gene>
    <name evidence="6" type="primary">lysR</name>
    <name evidence="6" type="ORF">SOCE26_001760</name>
</gene>
<keyword evidence="2" id="KW-0805">Transcription regulation</keyword>
<evidence type="ECO:0000256" key="1">
    <source>
        <dbReference type="ARBA" id="ARBA00009437"/>
    </source>
</evidence>
<name>A0A2L0EHL5_SORCE</name>
<organism evidence="6 7">
    <name type="scientific">Sorangium cellulosum</name>
    <name type="common">Polyangium cellulosum</name>
    <dbReference type="NCBI Taxonomy" id="56"/>
    <lineage>
        <taxon>Bacteria</taxon>
        <taxon>Pseudomonadati</taxon>
        <taxon>Myxococcota</taxon>
        <taxon>Polyangia</taxon>
        <taxon>Polyangiales</taxon>
        <taxon>Polyangiaceae</taxon>
        <taxon>Sorangium</taxon>
    </lineage>
</organism>
<dbReference type="FunFam" id="1.10.10.10:FF:000001">
    <property type="entry name" value="LysR family transcriptional regulator"/>
    <property type="match status" value="1"/>
</dbReference>
<dbReference type="AlphaFoldDB" id="A0A2L0EHL5"/>
<dbReference type="Pfam" id="PF03466">
    <property type="entry name" value="LysR_substrate"/>
    <property type="match status" value="1"/>
</dbReference>
<dbReference type="InterPro" id="IPR058163">
    <property type="entry name" value="LysR-type_TF_proteobact-type"/>
</dbReference>
<evidence type="ECO:0000256" key="2">
    <source>
        <dbReference type="ARBA" id="ARBA00023015"/>
    </source>
</evidence>
<dbReference type="OrthoDB" id="5416547at2"/>
<evidence type="ECO:0000256" key="4">
    <source>
        <dbReference type="ARBA" id="ARBA00023163"/>
    </source>
</evidence>
<dbReference type="RefSeq" id="WP_104976862.1">
    <property type="nucleotide sequence ID" value="NZ_CP012673.1"/>
</dbReference>
<dbReference type="GO" id="GO:0043565">
    <property type="term" value="F:sequence-specific DNA binding"/>
    <property type="evidence" value="ECO:0007669"/>
    <property type="project" value="TreeGrafter"/>
</dbReference>
<evidence type="ECO:0000313" key="6">
    <source>
        <dbReference type="EMBL" id="AUX38798.1"/>
    </source>
</evidence>
<dbReference type="Gene3D" id="3.40.190.290">
    <property type="match status" value="1"/>
</dbReference>
<dbReference type="PROSITE" id="PS50931">
    <property type="entry name" value="HTH_LYSR"/>
    <property type="match status" value="1"/>
</dbReference>
<reference evidence="6 7" key="1">
    <citation type="submission" date="2015-09" db="EMBL/GenBank/DDBJ databases">
        <title>Sorangium comparison.</title>
        <authorList>
            <person name="Zaburannyi N."/>
            <person name="Bunk B."/>
            <person name="Overmann J."/>
            <person name="Mueller R."/>
        </authorList>
    </citation>
    <scope>NUCLEOTIDE SEQUENCE [LARGE SCALE GENOMIC DNA]</scope>
    <source>
        <strain evidence="6 7">So ce26</strain>
    </source>
</reference>
<dbReference type="PANTHER" id="PTHR30537:SF1">
    <property type="entry name" value="HTH-TYPE TRANSCRIPTIONAL REGULATOR PGRR"/>
    <property type="match status" value="1"/>
</dbReference>
<dbReference type="SUPFAM" id="SSF53850">
    <property type="entry name" value="Periplasmic binding protein-like II"/>
    <property type="match status" value="1"/>
</dbReference>
<accession>A0A2L0EHL5</accession>
<dbReference type="Proteomes" id="UP000238348">
    <property type="component" value="Chromosome"/>
</dbReference>
<evidence type="ECO:0000259" key="5">
    <source>
        <dbReference type="PROSITE" id="PS50931"/>
    </source>
</evidence>
<feature type="domain" description="HTH lysR-type" evidence="5">
    <location>
        <begin position="1"/>
        <end position="58"/>
    </location>
</feature>
<dbReference type="GO" id="GO:0003700">
    <property type="term" value="F:DNA-binding transcription factor activity"/>
    <property type="evidence" value="ECO:0007669"/>
    <property type="project" value="InterPro"/>
</dbReference>
<dbReference type="Pfam" id="PF00126">
    <property type="entry name" value="HTH_1"/>
    <property type="match status" value="1"/>
</dbReference>
<dbReference type="EMBL" id="CP012673">
    <property type="protein sequence ID" value="AUX38798.1"/>
    <property type="molecule type" value="Genomic_DNA"/>
</dbReference>